<evidence type="ECO:0000313" key="7">
    <source>
        <dbReference type="EMBL" id="MBK1783754.1"/>
    </source>
</evidence>
<dbReference type="PANTHER" id="PTHR43133:SF66">
    <property type="entry name" value="ECF RNA POLYMERASE SIGMA FACTOR SIGK"/>
    <property type="match status" value="1"/>
</dbReference>
<dbReference type="Pfam" id="PF04542">
    <property type="entry name" value="Sigma70_r2"/>
    <property type="match status" value="1"/>
</dbReference>
<keyword evidence="3" id="KW-0731">Sigma factor</keyword>
<keyword evidence="8" id="KW-1185">Reference proteome</keyword>
<evidence type="ECO:0000259" key="5">
    <source>
        <dbReference type="Pfam" id="PF04542"/>
    </source>
</evidence>
<dbReference type="SUPFAM" id="SSF88659">
    <property type="entry name" value="Sigma3 and sigma4 domains of RNA polymerase sigma factors"/>
    <property type="match status" value="1"/>
</dbReference>
<feature type="domain" description="RNA polymerase sigma-70 region 2" evidence="5">
    <location>
        <begin position="22"/>
        <end position="89"/>
    </location>
</feature>
<protein>
    <submittedName>
        <fullName evidence="7">ECF RNA polymerase sigma factor SigK</fullName>
    </submittedName>
</protein>
<accession>A0A934QQA2</accession>
<feature type="domain" description="RNA polymerase sigma factor 70 region 4 type 2" evidence="6">
    <location>
        <begin position="121"/>
        <end position="170"/>
    </location>
</feature>
<dbReference type="CDD" id="cd06171">
    <property type="entry name" value="Sigma70_r4"/>
    <property type="match status" value="1"/>
</dbReference>
<dbReference type="Gene3D" id="1.10.10.10">
    <property type="entry name" value="Winged helix-like DNA-binding domain superfamily/Winged helix DNA-binding domain"/>
    <property type="match status" value="1"/>
</dbReference>
<dbReference type="InterPro" id="IPR039425">
    <property type="entry name" value="RNA_pol_sigma-70-like"/>
</dbReference>
<dbReference type="SUPFAM" id="SSF88946">
    <property type="entry name" value="Sigma2 domain of RNA polymerase sigma factors"/>
    <property type="match status" value="1"/>
</dbReference>
<dbReference type="NCBIfam" id="TIGR02937">
    <property type="entry name" value="sigma70-ECF"/>
    <property type="match status" value="1"/>
</dbReference>
<dbReference type="RefSeq" id="WP_200315853.1">
    <property type="nucleotide sequence ID" value="NZ_JAENJH010000001.1"/>
</dbReference>
<organism evidence="7 8">
    <name type="scientific">Prauserella cavernicola</name>
    <dbReference type="NCBI Taxonomy" id="2800127"/>
    <lineage>
        <taxon>Bacteria</taxon>
        <taxon>Bacillati</taxon>
        <taxon>Actinomycetota</taxon>
        <taxon>Actinomycetes</taxon>
        <taxon>Pseudonocardiales</taxon>
        <taxon>Pseudonocardiaceae</taxon>
        <taxon>Prauserella</taxon>
    </lineage>
</organism>
<gene>
    <name evidence="7" type="primary">sigK</name>
    <name evidence="7" type="ORF">JHE00_05385</name>
</gene>
<dbReference type="InterPro" id="IPR013325">
    <property type="entry name" value="RNA_pol_sigma_r2"/>
</dbReference>
<sequence length="184" mass="20416">METPESLIEQVAKGDKDAFADLYDQLAGAVTGMAARVLRNQAHAEEVMQEAFLEVWRKAGTYSPDRGSVRTWALTIAHRRAVDRVRSANSATEREVRDGLANPHRDFDEVSDAVLAGFERAEVRTALQSLTAPQRQAIVLAYFEGHTYAEVAVLLELPVGTVKSRMREGLFRLRTSLEVSGDDE</sequence>
<dbReference type="Pfam" id="PF08281">
    <property type="entry name" value="Sigma70_r4_2"/>
    <property type="match status" value="1"/>
</dbReference>
<dbReference type="Gene3D" id="1.10.1740.10">
    <property type="match status" value="1"/>
</dbReference>
<evidence type="ECO:0000256" key="3">
    <source>
        <dbReference type="ARBA" id="ARBA00023082"/>
    </source>
</evidence>
<comment type="caution">
    <text evidence="7">The sequence shown here is derived from an EMBL/GenBank/DDBJ whole genome shotgun (WGS) entry which is preliminary data.</text>
</comment>
<evidence type="ECO:0000256" key="4">
    <source>
        <dbReference type="ARBA" id="ARBA00023163"/>
    </source>
</evidence>
<keyword evidence="4" id="KW-0804">Transcription</keyword>
<dbReference type="InterPro" id="IPR007627">
    <property type="entry name" value="RNA_pol_sigma70_r2"/>
</dbReference>
<dbReference type="GO" id="GO:0016987">
    <property type="term" value="F:sigma factor activity"/>
    <property type="evidence" value="ECO:0007669"/>
    <property type="project" value="UniProtKB-KW"/>
</dbReference>
<dbReference type="InterPro" id="IPR014284">
    <property type="entry name" value="RNA_pol_sigma-70_dom"/>
</dbReference>
<comment type="similarity">
    <text evidence="1">Belongs to the sigma-70 factor family. ECF subfamily.</text>
</comment>
<reference evidence="7" key="1">
    <citation type="submission" date="2020-12" db="EMBL/GenBank/DDBJ databases">
        <title>Prauserella sp. ASG 168, a novel actinomycete isolated from cave rock.</title>
        <authorList>
            <person name="Suriyachadkun C."/>
        </authorList>
    </citation>
    <scope>NUCLEOTIDE SEQUENCE</scope>
    <source>
        <strain evidence="7">ASG 168</strain>
    </source>
</reference>
<dbReference type="InterPro" id="IPR013324">
    <property type="entry name" value="RNA_pol_sigma_r3/r4-like"/>
</dbReference>
<dbReference type="EMBL" id="JAENJH010000001">
    <property type="protein sequence ID" value="MBK1783754.1"/>
    <property type="molecule type" value="Genomic_DNA"/>
</dbReference>
<keyword evidence="2" id="KW-0805">Transcription regulation</keyword>
<dbReference type="PANTHER" id="PTHR43133">
    <property type="entry name" value="RNA POLYMERASE ECF-TYPE SIGMA FACTO"/>
    <property type="match status" value="1"/>
</dbReference>
<dbReference type="Proteomes" id="UP000635245">
    <property type="component" value="Unassembled WGS sequence"/>
</dbReference>
<evidence type="ECO:0000256" key="1">
    <source>
        <dbReference type="ARBA" id="ARBA00010641"/>
    </source>
</evidence>
<dbReference type="AlphaFoldDB" id="A0A934QQA2"/>
<dbReference type="NCBIfam" id="NF007228">
    <property type="entry name" value="PRK09646.1"/>
    <property type="match status" value="1"/>
</dbReference>
<proteinExistence type="inferred from homology"/>
<evidence type="ECO:0000313" key="8">
    <source>
        <dbReference type="Proteomes" id="UP000635245"/>
    </source>
</evidence>
<evidence type="ECO:0000259" key="6">
    <source>
        <dbReference type="Pfam" id="PF08281"/>
    </source>
</evidence>
<dbReference type="InterPro" id="IPR036388">
    <property type="entry name" value="WH-like_DNA-bd_sf"/>
</dbReference>
<dbReference type="GO" id="GO:0006352">
    <property type="term" value="P:DNA-templated transcription initiation"/>
    <property type="evidence" value="ECO:0007669"/>
    <property type="project" value="InterPro"/>
</dbReference>
<dbReference type="InterPro" id="IPR013249">
    <property type="entry name" value="RNA_pol_sigma70_r4_t2"/>
</dbReference>
<name>A0A934QQA2_9PSEU</name>
<dbReference type="GO" id="GO:0003677">
    <property type="term" value="F:DNA binding"/>
    <property type="evidence" value="ECO:0007669"/>
    <property type="project" value="InterPro"/>
</dbReference>
<evidence type="ECO:0000256" key="2">
    <source>
        <dbReference type="ARBA" id="ARBA00023015"/>
    </source>
</evidence>